<protein>
    <submittedName>
        <fullName evidence="1">Uncharacterized protein</fullName>
    </submittedName>
</protein>
<dbReference type="Proteomes" id="UP000324800">
    <property type="component" value="Unassembled WGS sequence"/>
</dbReference>
<evidence type="ECO:0000313" key="1">
    <source>
        <dbReference type="EMBL" id="KAA6378245.1"/>
    </source>
</evidence>
<gene>
    <name evidence="1" type="ORF">EZS28_026228</name>
</gene>
<reference evidence="1 2" key="1">
    <citation type="submission" date="2019-03" db="EMBL/GenBank/DDBJ databases">
        <title>Single cell metagenomics reveals metabolic interactions within the superorganism composed of flagellate Streblomastix strix and complex community of Bacteroidetes bacteria on its surface.</title>
        <authorList>
            <person name="Treitli S.C."/>
            <person name="Kolisko M."/>
            <person name="Husnik F."/>
            <person name="Keeling P."/>
            <person name="Hampl V."/>
        </authorList>
    </citation>
    <scope>NUCLEOTIDE SEQUENCE [LARGE SCALE GENOMIC DNA]</scope>
    <source>
        <strain evidence="1">ST1C</strain>
    </source>
</reference>
<accession>A0A5J4V7S6</accession>
<proteinExistence type="predicted"/>
<comment type="caution">
    <text evidence="1">The sequence shown here is derived from an EMBL/GenBank/DDBJ whole genome shotgun (WGS) entry which is preliminary data.</text>
</comment>
<evidence type="ECO:0000313" key="2">
    <source>
        <dbReference type="Proteomes" id="UP000324800"/>
    </source>
</evidence>
<organism evidence="1 2">
    <name type="scientific">Streblomastix strix</name>
    <dbReference type="NCBI Taxonomy" id="222440"/>
    <lineage>
        <taxon>Eukaryota</taxon>
        <taxon>Metamonada</taxon>
        <taxon>Preaxostyla</taxon>
        <taxon>Oxymonadida</taxon>
        <taxon>Streblomastigidae</taxon>
        <taxon>Streblomastix</taxon>
    </lineage>
</organism>
<dbReference type="EMBL" id="SNRW01009275">
    <property type="protein sequence ID" value="KAA6378245.1"/>
    <property type="molecule type" value="Genomic_DNA"/>
</dbReference>
<sequence length="140" mass="16019">MFINDIDRVVGGHLCKKCNQKLFNRSSAPFDRDYKTHLESCKGSDQQKHPKLDKLAQPFMPYLKSNKTIQKLFATGNTKLFLKDLEQGVTDILQPIKNYMCIDAETVEEQNNDDEQIHEQLQPLSIVIVQLCVGIVVVLK</sequence>
<name>A0A5J4V7S6_9EUKA</name>
<dbReference type="AlphaFoldDB" id="A0A5J4V7S6"/>